<evidence type="ECO:0000313" key="18">
    <source>
        <dbReference type="Proteomes" id="UP000070371"/>
    </source>
</evidence>
<evidence type="ECO:0000256" key="4">
    <source>
        <dbReference type="ARBA" id="ARBA00022519"/>
    </source>
</evidence>
<dbReference type="PANTHER" id="PTHR36570">
    <property type="entry name" value="DISULFIDE BOND FORMATION PROTEIN B"/>
    <property type="match status" value="1"/>
</dbReference>
<keyword evidence="10" id="KW-1015">Disulfide bond</keyword>
<name>A0A126V3M9_9RHOB</name>
<dbReference type="GO" id="GO:0015035">
    <property type="term" value="F:protein-disulfide reductase activity"/>
    <property type="evidence" value="ECO:0007669"/>
    <property type="project" value="InterPro"/>
</dbReference>
<keyword evidence="7 16" id="KW-1133">Transmembrane helix</keyword>
<protein>
    <recommendedName>
        <fullName evidence="15">Putative protein-disulfide oxidoreductase DsbI</fullName>
    </recommendedName>
</protein>
<reference evidence="17 18" key="1">
    <citation type="submission" date="2016-02" db="EMBL/GenBank/DDBJ databases">
        <title>Complete genome sequence of Halocynthiibacter arcticus PAMC 20958t from arctic marine sediment.</title>
        <authorList>
            <person name="Lee Y.M."/>
            <person name="Baek K."/>
            <person name="Lee H.K."/>
            <person name="Shin S.C."/>
        </authorList>
    </citation>
    <scope>NUCLEOTIDE SEQUENCE [LARGE SCALE GENOMIC DNA]</scope>
    <source>
        <strain evidence="17">PAMC 20958</strain>
    </source>
</reference>
<keyword evidence="9 16" id="KW-0472">Membrane</keyword>
<keyword evidence="3" id="KW-1003">Cell membrane</keyword>
<dbReference type="KEGG" id="hat:RC74_17155"/>
<feature type="transmembrane region" description="Helical" evidence="16">
    <location>
        <begin position="130"/>
        <end position="148"/>
    </location>
</feature>
<keyword evidence="4" id="KW-0997">Cell inner membrane</keyword>
<dbReference type="EMBL" id="CP014327">
    <property type="protein sequence ID" value="AML52757.1"/>
    <property type="molecule type" value="Genomic_DNA"/>
</dbReference>
<evidence type="ECO:0000256" key="10">
    <source>
        <dbReference type="ARBA" id="ARBA00023157"/>
    </source>
</evidence>
<keyword evidence="11" id="KW-0676">Redox-active center</keyword>
<dbReference type="Proteomes" id="UP000070371">
    <property type="component" value="Chromosome"/>
</dbReference>
<evidence type="ECO:0000256" key="14">
    <source>
        <dbReference type="ARBA" id="ARBA00038526"/>
    </source>
</evidence>
<evidence type="ECO:0000256" key="9">
    <source>
        <dbReference type="ARBA" id="ARBA00023136"/>
    </source>
</evidence>
<evidence type="ECO:0000313" key="17">
    <source>
        <dbReference type="EMBL" id="AML52757.1"/>
    </source>
</evidence>
<evidence type="ECO:0000256" key="16">
    <source>
        <dbReference type="SAM" id="Phobius"/>
    </source>
</evidence>
<evidence type="ECO:0000256" key="1">
    <source>
        <dbReference type="ARBA" id="ARBA00004429"/>
    </source>
</evidence>
<evidence type="ECO:0000256" key="8">
    <source>
        <dbReference type="ARBA" id="ARBA00023002"/>
    </source>
</evidence>
<comment type="similarity">
    <text evidence="13">Belongs to the DsbB family. DsbI subfamily.</text>
</comment>
<keyword evidence="8" id="KW-0560">Oxidoreductase</keyword>
<evidence type="ECO:0000256" key="5">
    <source>
        <dbReference type="ARBA" id="ARBA00022692"/>
    </source>
</evidence>
<comment type="subunit">
    <text evidence="14">Interacts with DsbL.</text>
</comment>
<dbReference type="InterPro" id="IPR023380">
    <property type="entry name" value="DsbB-like_sf"/>
</dbReference>
<feature type="transmembrane region" description="Helical" evidence="16">
    <location>
        <begin position="38"/>
        <end position="54"/>
    </location>
</feature>
<dbReference type="InterPro" id="IPR024199">
    <property type="entry name" value="Uncharacterised_DsbB"/>
</dbReference>
<organism evidence="17 18">
    <name type="scientific">Falsihalocynthiibacter arcticus</name>
    <dbReference type="NCBI Taxonomy" id="1579316"/>
    <lineage>
        <taxon>Bacteria</taxon>
        <taxon>Pseudomonadati</taxon>
        <taxon>Pseudomonadota</taxon>
        <taxon>Alphaproteobacteria</taxon>
        <taxon>Rhodobacterales</taxon>
        <taxon>Roseobacteraceae</taxon>
        <taxon>Falsihalocynthiibacter</taxon>
    </lineage>
</organism>
<keyword evidence="6" id="KW-0249">Electron transport</keyword>
<evidence type="ECO:0000256" key="6">
    <source>
        <dbReference type="ARBA" id="ARBA00022982"/>
    </source>
</evidence>
<dbReference type="InterPro" id="IPR050183">
    <property type="entry name" value="DsbB"/>
</dbReference>
<keyword evidence="2" id="KW-0813">Transport</keyword>
<comment type="subcellular location">
    <subcellularLocation>
        <location evidence="1">Cell inner membrane</location>
        <topology evidence="1">Multi-pass membrane protein</topology>
    </subcellularLocation>
</comment>
<dbReference type="RefSeq" id="WP_039003593.1">
    <property type="nucleotide sequence ID" value="NZ_CP014327.1"/>
</dbReference>
<proteinExistence type="inferred from homology"/>
<keyword evidence="5 16" id="KW-0812">Transmembrane</keyword>
<evidence type="ECO:0000256" key="12">
    <source>
        <dbReference type="ARBA" id="ARBA00037310"/>
    </source>
</evidence>
<dbReference type="STRING" id="1579316.RC74_17155"/>
<evidence type="ECO:0000256" key="13">
    <source>
        <dbReference type="ARBA" id="ARBA00038060"/>
    </source>
</evidence>
<dbReference type="SUPFAM" id="SSF158442">
    <property type="entry name" value="DsbB-like"/>
    <property type="match status" value="1"/>
</dbReference>
<dbReference type="GO" id="GO:0005886">
    <property type="term" value="C:plasma membrane"/>
    <property type="evidence" value="ECO:0007669"/>
    <property type="project" value="UniProtKB-SubCell"/>
</dbReference>
<evidence type="ECO:0000256" key="11">
    <source>
        <dbReference type="ARBA" id="ARBA00023284"/>
    </source>
</evidence>
<comment type="function">
    <text evidence="12">Required for disulfide bond formation in some proteins. Part of a redox system composed of DsbI and DsbL that mediates formation of an essential disulfide bond in AssT.</text>
</comment>
<evidence type="ECO:0000256" key="15">
    <source>
        <dbReference type="ARBA" id="ARBA00039389"/>
    </source>
</evidence>
<feature type="transmembrane region" description="Helical" evidence="16">
    <location>
        <begin position="59"/>
        <end position="77"/>
    </location>
</feature>
<dbReference type="GO" id="GO:0006457">
    <property type="term" value="P:protein folding"/>
    <property type="evidence" value="ECO:0007669"/>
    <property type="project" value="InterPro"/>
</dbReference>
<dbReference type="OrthoDB" id="9808637at2"/>
<evidence type="ECO:0000256" key="2">
    <source>
        <dbReference type="ARBA" id="ARBA00022448"/>
    </source>
</evidence>
<accession>A0A126V3M9</accession>
<dbReference type="PIRSF" id="PIRSF033913">
    <property type="entry name" value="S-S_format_DsbB"/>
    <property type="match status" value="1"/>
</dbReference>
<dbReference type="Gene3D" id="1.20.1550.10">
    <property type="entry name" value="DsbB-like"/>
    <property type="match status" value="1"/>
</dbReference>
<gene>
    <name evidence="17" type="ORF">RC74_17155</name>
</gene>
<dbReference type="AlphaFoldDB" id="A0A126V3M9"/>
<dbReference type="InterPro" id="IPR003752">
    <property type="entry name" value="DiS_bond_form_DsbB/BdbC"/>
</dbReference>
<sequence length="152" mass="16271">MNKTLVVIASFGSLAMLLGAFGFQYIGGLAPCPMCLWQRYPHAVAFVLGVLILAGGPRILAALGAIAALTTSAIGLFHTGVERDWWEGPTTCTSGPVANLTPEELMAQIMSAPLVRCDEVAWEMFDLSMASWNAIGSLILAFVWIAAWRSRA</sequence>
<dbReference type="PANTHER" id="PTHR36570:SF1">
    <property type="entry name" value="PROTEIN-DISULFIDE OXIDOREDUCTASE DSBI"/>
    <property type="match status" value="1"/>
</dbReference>
<keyword evidence="18" id="KW-1185">Reference proteome</keyword>
<evidence type="ECO:0000256" key="3">
    <source>
        <dbReference type="ARBA" id="ARBA00022475"/>
    </source>
</evidence>
<evidence type="ECO:0000256" key="7">
    <source>
        <dbReference type="ARBA" id="ARBA00022989"/>
    </source>
</evidence>
<dbReference type="Pfam" id="PF02600">
    <property type="entry name" value="DsbB"/>
    <property type="match status" value="1"/>
</dbReference>